<evidence type="ECO:0000313" key="3">
    <source>
        <dbReference type="Proteomes" id="UP000629365"/>
    </source>
</evidence>
<evidence type="ECO:0000256" key="1">
    <source>
        <dbReference type="SAM" id="Phobius"/>
    </source>
</evidence>
<organism evidence="2 3">
    <name type="scientific">Microbacterium murale</name>
    <dbReference type="NCBI Taxonomy" id="1081040"/>
    <lineage>
        <taxon>Bacteria</taxon>
        <taxon>Bacillati</taxon>
        <taxon>Actinomycetota</taxon>
        <taxon>Actinomycetes</taxon>
        <taxon>Micrococcales</taxon>
        <taxon>Microbacteriaceae</taxon>
        <taxon>Microbacterium</taxon>
    </lineage>
</organism>
<feature type="transmembrane region" description="Helical" evidence="1">
    <location>
        <begin position="39"/>
        <end position="60"/>
    </location>
</feature>
<feature type="transmembrane region" description="Helical" evidence="1">
    <location>
        <begin position="72"/>
        <end position="94"/>
    </location>
</feature>
<gene>
    <name evidence="2" type="ORF">GCM10007269_27820</name>
</gene>
<protein>
    <submittedName>
        <fullName evidence="2">Uncharacterized protein</fullName>
    </submittedName>
</protein>
<keyword evidence="1" id="KW-1133">Transmembrane helix</keyword>
<evidence type="ECO:0000313" key="2">
    <source>
        <dbReference type="EMBL" id="GGD83377.1"/>
    </source>
</evidence>
<dbReference type="RefSeq" id="WP_188437165.1">
    <property type="nucleotide sequence ID" value="NZ_BMCM01000004.1"/>
</dbReference>
<keyword evidence="3" id="KW-1185">Reference proteome</keyword>
<dbReference type="EMBL" id="BMCM01000004">
    <property type="protein sequence ID" value="GGD83377.1"/>
    <property type="molecule type" value="Genomic_DNA"/>
</dbReference>
<accession>A0ABQ1RXM4</accession>
<keyword evidence="1" id="KW-0472">Membrane</keyword>
<proteinExistence type="predicted"/>
<sequence length="96" mass="9835">MSEPALAPRSPFGGVVIVWGAALLAAIAIGIFVPAEWRVQWLIVGFGGAVLLSFALQLWYGQTKGFILRTAASVTGALLLLGVVSAGFALAALVPA</sequence>
<reference evidence="3" key="1">
    <citation type="journal article" date="2019" name="Int. J. Syst. Evol. Microbiol.">
        <title>The Global Catalogue of Microorganisms (GCM) 10K type strain sequencing project: providing services to taxonomists for standard genome sequencing and annotation.</title>
        <authorList>
            <consortium name="The Broad Institute Genomics Platform"/>
            <consortium name="The Broad Institute Genome Sequencing Center for Infectious Disease"/>
            <person name="Wu L."/>
            <person name="Ma J."/>
        </authorList>
    </citation>
    <scope>NUCLEOTIDE SEQUENCE [LARGE SCALE GENOMIC DNA]</scope>
    <source>
        <strain evidence="3">CCM 7640</strain>
    </source>
</reference>
<dbReference type="Proteomes" id="UP000629365">
    <property type="component" value="Unassembled WGS sequence"/>
</dbReference>
<comment type="caution">
    <text evidence="2">The sequence shown here is derived from an EMBL/GenBank/DDBJ whole genome shotgun (WGS) entry which is preliminary data.</text>
</comment>
<name>A0ABQ1RXM4_9MICO</name>
<feature type="transmembrane region" description="Helical" evidence="1">
    <location>
        <begin position="12"/>
        <end position="33"/>
    </location>
</feature>
<keyword evidence="1" id="KW-0812">Transmembrane</keyword>